<organism evidence="4 5">
    <name type="scientific">Cryoendolithus antarcticus</name>
    <dbReference type="NCBI Taxonomy" id="1507870"/>
    <lineage>
        <taxon>Eukaryota</taxon>
        <taxon>Fungi</taxon>
        <taxon>Dikarya</taxon>
        <taxon>Ascomycota</taxon>
        <taxon>Pezizomycotina</taxon>
        <taxon>Dothideomycetes</taxon>
        <taxon>Dothideomycetidae</taxon>
        <taxon>Cladosporiales</taxon>
        <taxon>Cladosporiaceae</taxon>
        <taxon>Cryoendolithus</taxon>
    </lineage>
</organism>
<dbReference type="AlphaFoldDB" id="A0A1V8TTB1"/>
<name>A0A1V8TTB1_9PEZI</name>
<dbReference type="CDD" id="cd05233">
    <property type="entry name" value="SDR_c"/>
    <property type="match status" value="1"/>
</dbReference>
<evidence type="ECO:0000256" key="1">
    <source>
        <dbReference type="ARBA" id="ARBA00006484"/>
    </source>
</evidence>
<dbReference type="PANTHER" id="PTHR43391">
    <property type="entry name" value="RETINOL DEHYDROGENASE-RELATED"/>
    <property type="match status" value="1"/>
</dbReference>
<evidence type="ECO:0008006" key="6">
    <source>
        <dbReference type="Google" id="ProtNLM"/>
    </source>
</evidence>
<evidence type="ECO:0000256" key="3">
    <source>
        <dbReference type="RuleBase" id="RU000363"/>
    </source>
</evidence>
<dbReference type="EMBL" id="NAJO01000001">
    <property type="protein sequence ID" value="OQO14635.1"/>
    <property type="molecule type" value="Genomic_DNA"/>
</dbReference>
<sequence length="313" mass="33311">MAKEIFESNVHKITPFIDPHGRLSGTANGKSVLVSGAGGLIGRGYATAFALAGASHLTLVGRRTGILEETQEAVLAVAPDTKVLIVPNTDISKEAVVSSLFAKVQSEFGSPPDILVNNAAISGTWLPFAQQTPSQWWEVQEINMRGTINMCHAYMTALTSNALPKEGLIVNVSSVGSYAYLPGISAYANSKAAMNNFTEYIDSENAGAHAASPSTIPRITAIPMHPGGVQTEMAGVLPKELFDTLQDSPELAGGVAVWLSAEGRWLGGRFVSANWDMEKVAAEKERILKGELLKLRVVGCEQIDYDAAVAEKQ</sequence>
<dbReference type="OrthoDB" id="1933717at2759"/>
<protein>
    <recommendedName>
        <fullName evidence="6">NAD(P)-binding protein</fullName>
    </recommendedName>
</protein>
<comment type="similarity">
    <text evidence="1 3">Belongs to the short-chain dehydrogenases/reductases (SDR) family.</text>
</comment>
<reference evidence="5" key="1">
    <citation type="submission" date="2017-03" db="EMBL/GenBank/DDBJ databases">
        <title>Genomes of endolithic fungi from Antarctica.</title>
        <authorList>
            <person name="Coleine C."/>
            <person name="Masonjones S."/>
            <person name="Stajich J.E."/>
        </authorList>
    </citation>
    <scope>NUCLEOTIDE SEQUENCE [LARGE SCALE GENOMIC DNA]</scope>
    <source>
        <strain evidence="5">CCFEE 5527</strain>
    </source>
</reference>
<evidence type="ECO:0000256" key="2">
    <source>
        <dbReference type="ARBA" id="ARBA00023002"/>
    </source>
</evidence>
<dbReference type="InterPro" id="IPR002347">
    <property type="entry name" value="SDR_fam"/>
</dbReference>
<dbReference type="PANTHER" id="PTHR43391:SF12">
    <property type="entry name" value="OXIDOREDUCTASE EPHD-RELATED"/>
    <property type="match status" value="1"/>
</dbReference>
<dbReference type="PRINTS" id="PR00080">
    <property type="entry name" value="SDRFAMILY"/>
</dbReference>
<keyword evidence="5" id="KW-1185">Reference proteome</keyword>
<dbReference type="InParanoid" id="A0A1V8TTB1"/>
<proteinExistence type="inferred from homology"/>
<dbReference type="Proteomes" id="UP000192596">
    <property type="component" value="Unassembled WGS sequence"/>
</dbReference>
<gene>
    <name evidence="4" type="ORF">B0A48_00016</name>
</gene>
<evidence type="ECO:0000313" key="4">
    <source>
        <dbReference type="EMBL" id="OQO14635.1"/>
    </source>
</evidence>
<dbReference type="STRING" id="1507870.A0A1V8TTB1"/>
<keyword evidence="2" id="KW-0560">Oxidoreductase</keyword>
<evidence type="ECO:0000313" key="5">
    <source>
        <dbReference type="Proteomes" id="UP000192596"/>
    </source>
</evidence>
<dbReference type="Pfam" id="PF00106">
    <property type="entry name" value="adh_short"/>
    <property type="match status" value="1"/>
</dbReference>
<dbReference type="PRINTS" id="PR00081">
    <property type="entry name" value="GDHRDH"/>
</dbReference>
<dbReference type="GO" id="GO:0016491">
    <property type="term" value="F:oxidoreductase activity"/>
    <property type="evidence" value="ECO:0007669"/>
    <property type="project" value="UniProtKB-KW"/>
</dbReference>
<dbReference type="InterPro" id="IPR036291">
    <property type="entry name" value="NAD(P)-bd_dom_sf"/>
</dbReference>
<comment type="caution">
    <text evidence="4">The sequence shown here is derived from an EMBL/GenBank/DDBJ whole genome shotgun (WGS) entry which is preliminary data.</text>
</comment>
<dbReference type="Gene3D" id="3.40.50.720">
    <property type="entry name" value="NAD(P)-binding Rossmann-like Domain"/>
    <property type="match status" value="1"/>
</dbReference>
<accession>A0A1V8TTB1</accession>
<dbReference type="SUPFAM" id="SSF51735">
    <property type="entry name" value="NAD(P)-binding Rossmann-fold domains"/>
    <property type="match status" value="1"/>
</dbReference>